<dbReference type="AlphaFoldDB" id="A0ABD0ZKL5"/>
<dbReference type="SUPFAM" id="SSF81383">
    <property type="entry name" value="F-box domain"/>
    <property type="match status" value="1"/>
</dbReference>
<keyword evidence="3" id="KW-1185">Reference proteome</keyword>
<evidence type="ECO:0000313" key="3">
    <source>
        <dbReference type="Proteomes" id="UP001558713"/>
    </source>
</evidence>
<protein>
    <submittedName>
        <fullName evidence="2">FBD-associated F-box protein</fullName>
    </submittedName>
</protein>
<dbReference type="Gene3D" id="3.80.10.10">
    <property type="entry name" value="Ribonuclease Inhibitor"/>
    <property type="match status" value="1"/>
</dbReference>
<dbReference type="InterPro" id="IPR055411">
    <property type="entry name" value="LRR_FXL15/At3g58940/PEG3-like"/>
</dbReference>
<dbReference type="SUPFAM" id="SSF52047">
    <property type="entry name" value="RNI-like"/>
    <property type="match status" value="1"/>
</dbReference>
<dbReference type="InterPro" id="IPR001810">
    <property type="entry name" value="F-box_dom"/>
</dbReference>
<dbReference type="InterPro" id="IPR032675">
    <property type="entry name" value="LRR_dom_sf"/>
</dbReference>
<organism evidence="2 3">
    <name type="scientific">Cardamine amara subsp. amara</name>
    <dbReference type="NCBI Taxonomy" id="228776"/>
    <lineage>
        <taxon>Eukaryota</taxon>
        <taxon>Viridiplantae</taxon>
        <taxon>Streptophyta</taxon>
        <taxon>Embryophyta</taxon>
        <taxon>Tracheophyta</taxon>
        <taxon>Spermatophyta</taxon>
        <taxon>Magnoliopsida</taxon>
        <taxon>eudicotyledons</taxon>
        <taxon>Gunneridae</taxon>
        <taxon>Pentapetalae</taxon>
        <taxon>rosids</taxon>
        <taxon>malvids</taxon>
        <taxon>Brassicales</taxon>
        <taxon>Brassicaceae</taxon>
        <taxon>Cardamineae</taxon>
        <taxon>Cardamine</taxon>
    </lineage>
</organism>
<accession>A0ABD0ZKL5</accession>
<dbReference type="InterPro" id="IPR036047">
    <property type="entry name" value="F-box-like_dom_sf"/>
</dbReference>
<dbReference type="Proteomes" id="UP001558713">
    <property type="component" value="Unassembled WGS sequence"/>
</dbReference>
<dbReference type="EMBL" id="JBANAX010000732">
    <property type="protein sequence ID" value="KAL1195199.1"/>
    <property type="molecule type" value="Genomic_DNA"/>
</dbReference>
<dbReference type="PANTHER" id="PTHR31293">
    <property type="entry name" value="RNI-LIKE SUPERFAMILY PROTEIN"/>
    <property type="match status" value="1"/>
</dbReference>
<dbReference type="Pfam" id="PF12937">
    <property type="entry name" value="F-box-like"/>
    <property type="match status" value="1"/>
</dbReference>
<comment type="caution">
    <text evidence="2">The sequence shown here is derived from an EMBL/GenBank/DDBJ whole genome shotgun (WGS) entry which is preliminary data.</text>
</comment>
<name>A0ABD0ZKL5_CARAN</name>
<evidence type="ECO:0000259" key="1">
    <source>
        <dbReference type="PROSITE" id="PS50181"/>
    </source>
</evidence>
<dbReference type="PANTHER" id="PTHR31293:SF12">
    <property type="entry name" value="RNI-LIKE SUPERFAMILY PROTEIN"/>
    <property type="match status" value="1"/>
</dbReference>
<gene>
    <name evidence="2" type="ORF">V5N11_029112</name>
</gene>
<dbReference type="Pfam" id="PF24758">
    <property type="entry name" value="LRR_At5g56370"/>
    <property type="match status" value="1"/>
</dbReference>
<sequence length="264" mass="30721">METQRLVELPDELLLKILSLLPMYKDTVATRLISKRWEDPWKLEPDVMFDDETYESFETFMSFVYGSLLSNDAQILERLHLKLISQYNSASDINFWVQIAVNRFVRELRFDLFGETLELPSCLSTCRTLKTLILHELSITVVPPWFRLPSLKTLHLLYVKFSGKEYVSSLLKVCPVLECLVIDKTKDDNVIILISDIIVPTLRSLSIRSDRELRLFGKTLQLCRTLEELNPYLLLLGVGLVFHHSKRCTLYRLSSPTTNLFQVF</sequence>
<dbReference type="PROSITE" id="PS50181">
    <property type="entry name" value="FBOX"/>
    <property type="match status" value="1"/>
</dbReference>
<dbReference type="InterPro" id="IPR055294">
    <property type="entry name" value="FBL60-like"/>
</dbReference>
<feature type="domain" description="F-box" evidence="1">
    <location>
        <begin position="3"/>
        <end position="57"/>
    </location>
</feature>
<proteinExistence type="predicted"/>
<reference evidence="2 3" key="1">
    <citation type="submission" date="2024-04" db="EMBL/GenBank/DDBJ databases">
        <title>Genome assembly C_amara_ONT_v2.</title>
        <authorList>
            <person name="Yant L."/>
            <person name="Moore C."/>
            <person name="Slenker M."/>
        </authorList>
    </citation>
    <scope>NUCLEOTIDE SEQUENCE [LARGE SCALE GENOMIC DNA]</scope>
    <source>
        <tissue evidence="2">Leaf</tissue>
    </source>
</reference>
<evidence type="ECO:0000313" key="2">
    <source>
        <dbReference type="EMBL" id="KAL1195199.1"/>
    </source>
</evidence>
<dbReference type="Gene3D" id="1.20.1280.50">
    <property type="match status" value="1"/>
</dbReference>